<reference evidence="2" key="1">
    <citation type="journal article" date="2023" name="Front. Plant Sci.">
        <title>Chromosomal-level genome assembly of Melastoma candidum provides insights into trichome evolution.</title>
        <authorList>
            <person name="Zhong Y."/>
            <person name="Wu W."/>
            <person name="Sun C."/>
            <person name="Zou P."/>
            <person name="Liu Y."/>
            <person name="Dai S."/>
            <person name="Zhou R."/>
        </authorList>
    </citation>
    <scope>NUCLEOTIDE SEQUENCE [LARGE SCALE GENOMIC DNA]</scope>
</reference>
<sequence>MPHPRASFKDLPTSWLIGLAVGCIVLSEWRTSSSALILSLKKHHGSSSLDRRPPFRANHSGCSLFEGTWVRDDSYPLYQYSECPFIDPEFNCQMYGRPDSGYQRYRWSPLNCNLPRFDGKDFLTRMQGKTIMFVGDSLGKNQWESLICMIFADSPHTSTQMVRGEPLSTFKFLDYGLTVSFYKAPYLVDIDVMQGHRVLRLDDITSNGNVWRSADVLSFNSGHWWTHNGSLQGWDLMELGGTYFQDMDRSTAMQRALSTWAKWVDSYIDRSKTSVFFLAISPTHYNPAEWSAGMTTSTTKNCYGETAPMSGNSYLGDYMEQTRVIDDVIGEMHRPAFLLDITMLSSLRKDAHPAIYSGNLTPQQKANPDRSADCSHWCLPGLPDTWNQLFYTALFY</sequence>
<proteinExistence type="predicted"/>
<accession>A0ACB9RY93</accession>
<organism evidence="1 2">
    <name type="scientific">Melastoma candidum</name>
    <dbReference type="NCBI Taxonomy" id="119954"/>
    <lineage>
        <taxon>Eukaryota</taxon>
        <taxon>Viridiplantae</taxon>
        <taxon>Streptophyta</taxon>
        <taxon>Embryophyta</taxon>
        <taxon>Tracheophyta</taxon>
        <taxon>Spermatophyta</taxon>
        <taxon>Magnoliopsida</taxon>
        <taxon>eudicotyledons</taxon>
        <taxon>Gunneridae</taxon>
        <taxon>Pentapetalae</taxon>
        <taxon>rosids</taxon>
        <taxon>malvids</taxon>
        <taxon>Myrtales</taxon>
        <taxon>Melastomataceae</taxon>
        <taxon>Melastomatoideae</taxon>
        <taxon>Melastomateae</taxon>
        <taxon>Melastoma</taxon>
    </lineage>
</organism>
<gene>
    <name evidence="1" type="ORF">MLD38_009681</name>
</gene>
<dbReference type="EMBL" id="CM042882">
    <property type="protein sequence ID" value="KAI4383890.1"/>
    <property type="molecule type" value="Genomic_DNA"/>
</dbReference>
<protein>
    <submittedName>
        <fullName evidence="1">Uncharacterized protein</fullName>
    </submittedName>
</protein>
<name>A0ACB9RY93_9MYRT</name>
<evidence type="ECO:0000313" key="2">
    <source>
        <dbReference type="Proteomes" id="UP001057402"/>
    </source>
</evidence>
<keyword evidence="2" id="KW-1185">Reference proteome</keyword>
<dbReference type="Proteomes" id="UP001057402">
    <property type="component" value="Chromosome 3"/>
</dbReference>
<comment type="caution">
    <text evidence="1">The sequence shown here is derived from an EMBL/GenBank/DDBJ whole genome shotgun (WGS) entry which is preliminary data.</text>
</comment>
<evidence type="ECO:0000313" key="1">
    <source>
        <dbReference type="EMBL" id="KAI4383890.1"/>
    </source>
</evidence>